<dbReference type="GO" id="GO:0008146">
    <property type="term" value="F:sulfotransferase activity"/>
    <property type="evidence" value="ECO:0007669"/>
    <property type="project" value="InterPro"/>
</dbReference>
<comment type="caution">
    <text evidence="4">The sequence shown here is derived from an EMBL/GenBank/DDBJ whole genome shotgun (WGS) entry which is preliminary data.</text>
</comment>
<accession>A0A8J7ARL9</accession>
<dbReference type="AlphaFoldDB" id="A0A8J7ARL9"/>
<dbReference type="EMBL" id="JADEXG010000051">
    <property type="protein sequence ID" value="MBE9079269.1"/>
    <property type="molecule type" value="Genomic_DNA"/>
</dbReference>
<evidence type="ECO:0000256" key="1">
    <source>
        <dbReference type="ARBA" id="ARBA00022679"/>
    </source>
</evidence>
<name>A0A8J7ARL9_9CYAN</name>
<proteinExistence type="predicted"/>
<keyword evidence="2" id="KW-0325">Glycoprotein</keyword>
<dbReference type="PANTHER" id="PTHR10605:SF56">
    <property type="entry name" value="BIFUNCTIONAL HEPARAN SULFATE N-DEACETYLASE_N-SULFOTRANSFERASE"/>
    <property type="match status" value="1"/>
</dbReference>
<dbReference type="InterPro" id="IPR000863">
    <property type="entry name" value="Sulfotransferase_dom"/>
</dbReference>
<evidence type="ECO:0000256" key="2">
    <source>
        <dbReference type="ARBA" id="ARBA00023180"/>
    </source>
</evidence>
<dbReference type="Pfam" id="PF00685">
    <property type="entry name" value="Sulfotransfer_1"/>
    <property type="match status" value="1"/>
</dbReference>
<evidence type="ECO:0000259" key="3">
    <source>
        <dbReference type="Pfam" id="PF00685"/>
    </source>
</evidence>
<dbReference type="SUPFAM" id="SSF52540">
    <property type="entry name" value="P-loop containing nucleoside triphosphate hydrolases"/>
    <property type="match status" value="1"/>
</dbReference>
<feature type="domain" description="Sulfotransferase" evidence="3">
    <location>
        <begin position="6"/>
        <end position="188"/>
    </location>
</feature>
<dbReference type="InterPro" id="IPR027417">
    <property type="entry name" value="P-loop_NTPase"/>
</dbReference>
<dbReference type="RefSeq" id="WP_193910055.1">
    <property type="nucleotide sequence ID" value="NZ_JADEXG010000051.1"/>
</dbReference>
<reference evidence="4" key="1">
    <citation type="submission" date="2020-10" db="EMBL/GenBank/DDBJ databases">
        <authorList>
            <person name="Castelo-Branco R."/>
            <person name="Eusebio N."/>
            <person name="Adriana R."/>
            <person name="Vieira A."/>
            <person name="Brugerolle De Fraissinette N."/>
            <person name="Rezende De Castro R."/>
            <person name="Schneider M.P."/>
            <person name="Vasconcelos V."/>
            <person name="Leao P.N."/>
        </authorList>
    </citation>
    <scope>NUCLEOTIDE SEQUENCE</scope>
    <source>
        <strain evidence="4">LEGE 07310</strain>
    </source>
</reference>
<protein>
    <submittedName>
        <fullName evidence="4">Sulfotransferase domain-containing protein</fullName>
    </submittedName>
</protein>
<keyword evidence="5" id="KW-1185">Reference proteome</keyword>
<dbReference type="Gene3D" id="3.40.50.300">
    <property type="entry name" value="P-loop containing nucleotide triphosphate hydrolases"/>
    <property type="match status" value="1"/>
</dbReference>
<organism evidence="4 5">
    <name type="scientific">Vasconcelosia minhoensis LEGE 07310</name>
    <dbReference type="NCBI Taxonomy" id="915328"/>
    <lineage>
        <taxon>Bacteria</taxon>
        <taxon>Bacillati</taxon>
        <taxon>Cyanobacteriota</taxon>
        <taxon>Cyanophyceae</taxon>
        <taxon>Nodosilineales</taxon>
        <taxon>Cymatolegaceae</taxon>
        <taxon>Vasconcelosia</taxon>
        <taxon>Vasconcelosia minhoensis</taxon>
    </lineage>
</organism>
<dbReference type="PANTHER" id="PTHR10605">
    <property type="entry name" value="HEPARAN SULFATE SULFOTRANSFERASE"/>
    <property type="match status" value="1"/>
</dbReference>
<sequence>MINHYTLIIGSQKCGTTSLFNYLAQHPQIAPSSRKETNFFANDEDWERSLAWYQSLWQWDPEVHRTALEASPLYTFSQSTSAKATRRIASVDAQFKFIFIMRDPIEKIDSARYQGYYQGWLKPSETDEVPPRLIESAQYAKQLDEYAQQFGKDSLLLLRLSVLKHEPQACLQQVCNFLELQPHQFAALEKIHNARNSYREDTPWRKLSQISLLKSAADLVPDRYKNHLRQLLSQPGRSKKDEVPALTEAQRRSIQQALRPDLQRLRQEYGVDIFEWDIGWSE</sequence>
<evidence type="ECO:0000313" key="4">
    <source>
        <dbReference type="EMBL" id="MBE9079269.1"/>
    </source>
</evidence>
<gene>
    <name evidence="4" type="ORF">IQ241_18530</name>
</gene>
<keyword evidence="1" id="KW-0808">Transferase</keyword>
<evidence type="ECO:0000313" key="5">
    <source>
        <dbReference type="Proteomes" id="UP000636505"/>
    </source>
</evidence>
<dbReference type="InterPro" id="IPR037359">
    <property type="entry name" value="NST/OST"/>
</dbReference>
<dbReference type="Proteomes" id="UP000636505">
    <property type="component" value="Unassembled WGS sequence"/>
</dbReference>